<protein>
    <submittedName>
        <fullName evidence="2">Uncharacterized protein</fullName>
    </submittedName>
</protein>
<evidence type="ECO:0000313" key="2">
    <source>
        <dbReference type="EMBL" id="OEL28156.1"/>
    </source>
</evidence>
<evidence type="ECO:0000313" key="3">
    <source>
        <dbReference type="Proteomes" id="UP000095767"/>
    </source>
</evidence>
<name>A0A1E5VSP9_9POAL</name>
<evidence type="ECO:0000256" key="1">
    <source>
        <dbReference type="SAM" id="MobiDB-lite"/>
    </source>
</evidence>
<feature type="non-terminal residue" evidence="2">
    <location>
        <position position="1"/>
    </location>
</feature>
<reference evidence="2 3" key="1">
    <citation type="submission" date="2016-09" db="EMBL/GenBank/DDBJ databases">
        <title>The draft genome of Dichanthelium oligosanthes: A C3 panicoid grass species.</title>
        <authorList>
            <person name="Studer A.J."/>
            <person name="Schnable J.C."/>
            <person name="Brutnell T.P."/>
        </authorList>
    </citation>
    <scope>NUCLEOTIDE SEQUENCE [LARGE SCALE GENOMIC DNA]</scope>
    <source>
        <strain evidence="3">cv. Kellogg 1175</strain>
        <tissue evidence="2">Leaf</tissue>
    </source>
</reference>
<keyword evidence="3" id="KW-1185">Reference proteome</keyword>
<dbReference type="EMBL" id="LWDX02030667">
    <property type="protein sequence ID" value="OEL28156.1"/>
    <property type="molecule type" value="Genomic_DNA"/>
</dbReference>
<dbReference type="Proteomes" id="UP000095767">
    <property type="component" value="Unassembled WGS sequence"/>
</dbReference>
<dbReference type="AlphaFoldDB" id="A0A1E5VSP9"/>
<organism evidence="2 3">
    <name type="scientific">Dichanthelium oligosanthes</name>
    <dbReference type="NCBI Taxonomy" id="888268"/>
    <lineage>
        <taxon>Eukaryota</taxon>
        <taxon>Viridiplantae</taxon>
        <taxon>Streptophyta</taxon>
        <taxon>Embryophyta</taxon>
        <taxon>Tracheophyta</taxon>
        <taxon>Spermatophyta</taxon>
        <taxon>Magnoliopsida</taxon>
        <taxon>Liliopsida</taxon>
        <taxon>Poales</taxon>
        <taxon>Poaceae</taxon>
        <taxon>PACMAD clade</taxon>
        <taxon>Panicoideae</taxon>
        <taxon>Panicodae</taxon>
        <taxon>Paniceae</taxon>
        <taxon>Dichantheliinae</taxon>
        <taxon>Dichanthelium</taxon>
    </lineage>
</organism>
<feature type="region of interest" description="Disordered" evidence="1">
    <location>
        <begin position="1"/>
        <end position="22"/>
    </location>
</feature>
<proteinExistence type="predicted"/>
<comment type="caution">
    <text evidence="2">The sequence shown here is derived from an EMBL/GenBank/DDBJ whole genome shotgun (WGS) entry which is preliminary data.</text>
</comment>
<feature type="region of interest" description="Disordered" evidence="1">
    <location>
        <begin position="29"/>
        <end position="48"/>
    </location>
</feature>
<sequence>LPSTCATPAVAAPSRPSCAGTSRKACSSSLARAPRRLGPGARLPTLLSMRPTAPSPLTPAMPCRSSLWLSPSTSRATVFPRCAPLTPPLPRCLPARSSRASEGTRSPSMSRSCSCYTATAGLIRPPRISVPASMASPTVTSLSRASLGETPTSAPSLASLPWRLTLAPPSVAPDPSAERRASLCSATAPRHLEALPHV</sequence>
<gene>
    <name evidence="2" type="ORF">BAE44_0010823</name>
</gene>
<feature type="compositionally biased region" description="Low complexity" evidence="1">
    <location>
        <begin position="30"/>
        <end position="44"/>
    </location>
</feature>
<accession>A0A1E5VSP9</accession>